<dbReference type="CDD" id="cd01392">
    <property type="entry name" value="HTH_LacI"/>
    <property type="match status" value="1"/>
</dbReference>
<dbReference type="Gene3D" id="3.40.50.2300">
    <property type="match status" value="2"/>
</dbReference>
<dbReference type="InterPro" id="IPR000843">
    <property type="entry name" value="HTH_LacI"/>
</dbReference>
<proteinExistence type="predicted"/>
<evidence type="ECO:0000256" key="3">
    <source>
        <dbReference type="ARBA" id="ARBA00023125"/>
    </source>
</evidence>
<dbReference type="SUPFAM" id="SSF47413">
    <property type="entry name" value="lambda repressor-like DNA-binding domains"/>
    <property type="match status" value="1"/>
</dbReference>
<keyword evidence="4" id="KW-0804">Transcription</keyword>
<gene>
    <name evidence="6" type="ORF">ETX26_09630</name>
</gene>
<dbReference type="PANTHER" id="PTHR30146">
    <property type="entry name" value="LACI-RELATED TRANSCRIPTIONAL REPRESSOR"/>
    <property type="match status" value="1"/>
</dbReference>
<protein>
    <submittedName>
        <fullName evidence="6">LacI family transcriptional regulator</fullName>
    </submittedName>
</protein>
<feature type="domain" description="HTH lacI-type" evidence="5">
    <location>
        <begin position="61"/>
        <end position="115"/>
    </location>
</feature>
<evidence type="ECO:0000313" key="7">
    <source>
        <dbReference type="Proteomes" id="UP000293623"/>
    </source>
</evidence>
<evidence type="ECO:0000256" key="1">
    <source>
        <dbReference type="ARBA" id="ARBA00022491"/>
    </source>
</evidence>
<dbReference type="PRINTS" id="PR00036">
    <property type="entry name" value="HTHLACI"/>
</dbReference>
<dbReference type="PANTHER" id="PTHR30146:SF151">
    <property type="entry name" value="HTH-TYPE TRANSCRIPTIONAL REPRESSOR CYTR"/>
    <property type="match status" value="1"/>
</dbReference>
<keyword evidence="1" id="KW-0678">Repressor</keyword>
<comment type="caution">
    <text evidence="6">The sequence shown here is derived from an EMBL/GenBank/DDBJ whole genome shotgun (WGS) entry which is preliminary data.</text>
</comment>
<dbReference type="GO" id="GO:0003700">
    <property type="term" value="F:DNA-binding transcription factor activity"/>
    <property type="evidence" value="ECO:0007669"/>
    <property type="project" value="TreeGrafter"/>
</dbReference>
<dbReference type="PROSITE" id="PS50932">
    <property type="entry name" value="HTH_LACI_2"/>
    <property type="match status" value="1"/>
</dbReference>
<evidence type="ECO:0000256" key="4">
    <source>
        <dbReference type="ARBA" id="ARBA00023163"/>
    </source>
</evidence>
<dbReference type="EMBL" id="SDPV01000002">
    <property type="protein sequence ID" value="RXZ64168.1"/>
    <property type="molecule type" value="Genomic_DNA"/>
</dbReference>
<dbReference type="Pfam" id="PF00356">
    <property type="entry name" value="LacI"/>
    <property type="match status" value="1"/>
</dbReference>
<name>A0A4Q2KGF6_9SPHN</name>
<sequence>MPRWFGAPQAIVRSRPAKAFRCMSRRNGCTCSTATGKPFRAHHCRTYENGYIDIGARGAMVTIRDVAREAGVSVATVSRALNGHSNVTKATREAIEVAAKQLNFVPHSGARSLTNRQTDTIGVILPDLFGEFFSEVIRGIDKIAHGAGKHLLLGNMHGSSHETTNAIRAMRGRVDGLLLMPPDSTAELLSEHLDPNMPTVLLNAQADGSDVPFVAVDNYHGARTITEHLIARGRKRIVHIAGPKHNRDARERLRGFTDAMREGLCERAPVILPGDFTESAGQEAARLLLAGQVPADAVFASNDVMAVGLMSVLEEAGVAVGVETLVAGFDDIPLARHVSPKLTTMQSNMAQLGSTAAMLLLRMLRGEELGLEHGVVLSPRLAERDSTGGAALRASSDAA</sequence>
<dbReference type="InterPro" id="IPR010982">
    <property type="entry name" value="Lambda_DNA-bd_dom_sf"/>
</dbReference>
<organism evidence="6 7">
    <name type="scientific">Pelagerythrobacter rhizovicinus</name>
    <dbReference type="NCBI Taxonomy" id="2268576"/>
    <lineage>
        <taxon>Bacteria</taxon>
        <taxon>Pseudomonadati</taxon>
        <taxon>Pseudomonadota</taxon>
        <taxon>Alphaproteobacteria</taxon>
        <taxon>Sphingomonadales</taxon>
        <taxon>Erythrobacteraceae</taxon>
        <taxon>Pelagerythrobacter</taxon>
    </lineage>
</organism>
<dbReference type="GO" id="GO:0000976">
    <property type="term" value="F:transcription cis-regulatory region binding"/>
    <property type="evidence" value="ECO:0007669"/>
    <property type="project" value="TreeGrafter"/>
</dbReference>
<dbReference type="CDD" id="cd06267">
    <property type="entry name" value="PBP1_LacI_sugar_binding-like"/>
    <property type="match status" value="1"/>
</dbReference>
<dbReference type="OrthoDB" id="7939625at2"/>
<keyword evidence="7" id="KW-1185">Reference proteome</keyword>
<evidence type="ECO:0000259" key="5">
    <source>
        <dbReference type="PROSITE" id="PS50932"/>
    </source>
</evidence>
<keyword evidence="2" id="KW-0805">Transcription regulation</keyword>
<dbReference type="PROSITE" id="PS00356">
    <property type="entry name" value="HTH_LACI_1"/>
    <property type="match status" value="1"/>
</dbReference>
<keyword evidence="3" id="KW-0238">DNA-binding</keyword>
<dbReference type="SUPFAM" id="SSF53822">
    <property type="entry name" value="Periplasmic binding protein-like I"/>
    <property type="match status" value="1"/>
</dbReference>
<dbReference type="Pfam" id="PF13377">
    <property type="entry name" value="Peripla_BP_3"/>
    <property type="match status" value="1"/>
</dbReference>
<accession>A0A4Q2KGF6</accession>
<dbReference type="InterPro" id="IPR028082">
    <property type="entry name" value="Peripla_BP_I"/>
</dbReference>
<dbReference type="Gene3D" id="1.10.260.40">
    <property type="entry name" value="lambda repressor-like DNA-binding domains"/>
    <property type="match status" value="1"/>
</dbReference>
<evidence type="ECO:0000313" key="6">
    <source>
        <dbReference type="EMBL" id="RXZ64168.1"/>
    </source>
</evidence>
<dbReference type="InterPro" id="IPR046335">
    <property type="entry name" value="LacI/GalR-like_sensor"/>
</dbReference>
<reference evidence="6 7" key="1">
    <citation type="submission" date="2019-01" db="EMBL/GenBank/DDBJ databases">
        <title>Altererythrobacter rhizovicinus sp. nov., isolated from the rhizosphere soil of Haloxylon ammodendron.</title>
        <authorList>
            <person name="Li H.-P."/>
            <person name="Gou J.-Y."/>
            <person name="Yao D."/>
            <person name="Han Q.-Q."/>
            <person name="Shao K.-Z."/>
            <person name="Zhao Q."/>
            <person name="Zhang J.-L."/>
        </authorList>
    </citation>
    <scope>NUCLEOTIDE SEQUENCE [LARGE SCALE GENOMIC DNA]</scope>
    <source>
        <strain evidence="6 7">AY-3R</strain>
    </source>
</reference>
<dbReference type="AlphaFoldDB" id="A0A4Q2KGF6"/>
<dbReference type="SMART" id="SM00354">
    <property type="entry name" value="HTH_LACI"/>
    <property type="match status" value="1"/>
</dbReference>
<evidence type="ECO:0000256" key="2">
    <source>
        <dbReference type="ARBA" id="ARBA00023015"/>
    </source>
</evidence>
<dbReference type="Proteomes" id="UP000293623">
    <property type="component" value="Unassembled WGS sequence"/>
</dbReference>